<keyword evidence="2" id="KW-1185">Reference proteome</keyword>
<name>A0A8J4EB92_9ACTN</name>
<dbReference type="RefSeq" id="WP_203928293.1">
    <property type="nucleotide sequence ID" value="NZ_BOPH01000039.1"/>
</dbReference>
<reference evidence="1" key="1">
    <citation type="submission" date="2021-01" db="EMBL/GenBank/DDBJ databases">
        <title>Whole genome shotgun sequence of Virgisporangium ochraceum NBRC 16418.</title>
        <authorList>
            <person name="Komaki H."/>
            <person name="Tamura T."/>
        </authorList>
    </citation>
    <scope>NUCLEOTIDE SEQUENCE</scope>
    <source>
        <strain evidence="1">NBRC 16418</strain>
    </source>
</reference>
<dbReference type="InterPro" id="IPR023214">
    <property type="entry name" value="HAD_sf"/>
</dbReference>
<dbReference type="AlphaFoldDB" id="A0A8J4EB92"/>
<organism evidence="1 2">
    <name type="scientific">Virgisporangium ochraceum</name>
    <dbReference type="NCBI Taxonomy" id="65505"/>
    <lineage>
        <taxon>Bacteria</taxon>
        <taxon>Bacillati</taxon>
        <taxon>Actinomycetota</taxon>
        <taxon>Actinomycetes</taxon>
        <taxon>Micromonosporales</taxon>
        <taxon>Micromonosporaceae</taxon>
        <taxon>Virgisporangium</taxon>
    </lineage>
</organism>
<comment type="caution">
    <text evidence="1">The sequence shown here is derived from an EMBL/GenBank/DDBJ whole genome shotgun (WGS) entry which is preliminary data.</text>
</comment>
<dbReference type="EMBL" id="BOPH01000039">
    <property type="protein sequence ID" value="GIJ68349.1"/>
    <property type="molecule type" value="Genomic_DNA"/>
</dbReference>
<dbReference type="Gene3D" id="3.40.50.1000">
    <property type="entry name" value="HAD superfamily/HAD-like"/>
    <property type="match status" value="1"/>
</dbReference>
<evidence type="ECO:0000313" key="1">
    <source>
        <dbReference type="EMBL" id="GIJ68349.1"/>
    </source>
</evidence>
<proteinExistence type="predicted"/>
<dbReference type="GO" id="GO:0016787">
    <property type="term" value="F:hydrolase activity"/>
    <property type="evidence" value="ECO:0007669"/>
    <property type="project" value="UniProtKB-KW"/>
</dbReference>
<dbReference type="NCBIfam" id="TIGR01509">
    <property type="entry name" value="HAD-SF-IA-v3"/>
    <property type="match status" value="1"/>
</dbReference>
<dbReference type="SFLD" id="SFLDG01129">
    <property type="entry name" value="C1.5:_HAD__Beta-PGM__Phosphata"/>
    <property type="match status" value="1"/>
</dbReference>
<dbReference type="PANTHER" id="PTHR46649:SF4">
    <property type="entry name" value="HALOACID DEHALOGENASE-LIKE HYDROLASE (HAD) SUPERFAMILY PROTEIN"/>
    <property type="match status" value="1"/>
</dbReference>
<dbReference type="NCBIfam" id="TIGR01549">
    <property type="entry name" value="HAD-SF-IA-v1"/>
    <property type="match status" value="1"/>
</dbReference>
<dbReference type="InterPro" id="IPR036412">
    <property type="entry name" value="HAD-like_sf"/>
</dbReference>
<dbReference type="Pfam" id="PF00702">
    <property type="entry name" value="Hydrolase"/>
    <property type="match status" value="1"/>
</dbReference>
<protein>
    <submittedName>
        <fullName evidence="1">Hydrolase</fullName>
    </submittedName>
</protein>
<dbReference type="SFLD" id="SFLDS00003">
    <property type="entry name" value="Haloacid_Dehalogenase"/>
    <property type="match status" value="1"/>
</dbReference>
<dbReference type="InterPro" id="IPR006439">
    <property type="entry name" value="HAD-SF_hydro_IA"/>
</dbReference>
<dbReference type="SUPFAM" id="SSF56784">
    <property type="entry name" value="HAD-like"/>
    <property type="match status" value="1"/>
</dbReference>
<sequence>MTLEAVKFDAVLFDAGDTLIRLRGNGESLLHRAGAALGCGPLDPAEVAHVWQCVLDRSGTAEELAKGRDLSNARHREVWIELYTTAGCEDLAPGLSSRLYELTVDAASWEAFPDTSPVLRALHERGLRVGIVSDTGFDLRPALSRLGLLRYVDAVVMSYEYGICKPATKVFLTACEKLQVDPERTLMVGDNPLTDSGAINAGMCVFLLPRPALTGPRGLDHVLSLV</sequence>
<keyword evidence="1" id="KW-0378">Hydrolase</keyword>
<dbReference type="Gene3D" id="1.10.150.720">
    <property type="entry name" value="Haloacid dehalogenase-like hydrolase"/>
    <property type="match status" value="1"/>
</dbReference>
<dbReference type="InterPro" id="IPR044924">
    <property type="entry name" value="HAD-SF_hydro_IA_REG-2-like_cap"/>
</dbReference>
<gene>
    <name evidence="1" type="ORF">Voc01_032660</name>
</gene>
<dbReference type="PANTHER" id="PTHR46649">
    <property type="match status" value="1"/>
</dbReference>
<evidence type="ECO:0000313" key="2">
    <source>
        <dbReference type="Proteomes" id="UP000635606"/>
    </source>
</evidence>
<dbReference type="Proteomes" id="UP000635606">
    <property type="component" value="Unassembled WGS sequence"/>
</dbReference>
<dbReference type="PRINTS" id="PR00413">
    <property type="entry name" value="HADHALOGNASE"/>
</dbReference>
<accession>A0A8J4EB92</accession>